<dbReference type="InterPro" id="IPR036691">
    <property type="entry name" value="Endo/exonu/phosph_ase_sf"/>
</dbReference>
<evidence type="ECO:0000259" key="1">
    <source>
        <dbReference type="Pfam" id="PF03372"/>
    </source>
</evidence>
<gene>
    <name evidence="2" type="ORF">GCM10022255_098440</name>
</gene>
<accession>A0ABP8DR75</accession>
<evidence type="ECO:0000313" key="3">
    <source>
        <dbReference type="Proteomes" id="UP001500620"/>
    </source>
</evidence>
<evidence type="ECO:0000313" key="2">
    <source>
        <dbReference type="EMBL" id="GAA4262303.1"/>
    </source>
</evidence>
<protein>
    <recommendedName>
        <fullName evidence="1">Endonuclease/exonuclease/phosphatase domain-containing protein</fullName>
    </recommendedName>
</protein>
<feature type="domain" description="Endonuclease/exonuclease/phosphatase" evidence="1">
    <location>
        <begin position="6"/>
        <end position="242"/>
    </location>
</feature>
<reference evidence="3" key="1">
    <citation type="journal article" date="2019" name="Int. J. Syst. Evol. Microbiol.">
        <title>The Global Catalogue of Microorganisms (GCM) 10K type strain sequencing project: providing services to taxonomists for standard genome sequencing and annotation.</title>
        <authorList>
            <consortium name="The Broad Institute Genomics Platform"/>
            <consortium name="The Broad Institute Genome Sequencing Center for Infectious Disease"/>
            <person name="Wu L."/>
            <person name="Ma J."/>
        </authorList>
    </citation>
    <scope>NUCLEOTIDE SEQUENCE [LARGE SCALE GENOMIC DNA]</scope>
    <source>
        <strain evidence="3">JCM 17441</strain>
    </source>
</reference>
<name>A0ABP8DR75_9ACTN</name>
<dbReference type="Proteomes" id="UP001500620">
    <property type="component" value="Unassembled WGS sequence"/>
</dbReference>
<proteinExistence type="predicted"/>
<dbReference type="Pfam" id="PF03372">
    <property type="entry name" value="Exo_endo_phos"/>
    <property type="match status" value="1"/>
</dbReference>
<dbReference type="SUPFAM" id="SSF56219">
    <property type="entry name" value="DNase I-like"/>
    <property type="match status" value="1"/>
</dbReference>
<comment type="caution">
    <text evidence="2">The sequence shown here is derived from an EMBL/GenBank/DDBJ whole genome shotgun (WGS) entry which is preliminary data.</text>
</comment>
<sequence length="250" mass="26702">MTLKLMTYNIKNGGGDRLDAIGRVIAGEAPDVVAVQEMRGEPALGAATGMRQLVARSWRGQPVGLLVARHLRVIAAGRVARPFFHAAVWARLATPLGPLTVVGAHLYPYWGRARRAEAGWLAAFIKSQGESVLLADLNTLDPYSDHAVELATLPMPYRRRHLRRLGGGPDVGATALLARRGLVDVFRRCGTGQAWTVPTTRGGGAEFTELRLDYVLATPGVAGRFTGCCVVTGGEAESASDHYPLVARAA</sequence>
<keyword evidence="3" id="KW-1185">Reference proteome</keyword>
<dbReference type="InterPro" id="IPR005135">
    <property type="entry name" value="Endo/exonuclease/phosphatase"/>
</dbReference>
<organism evidence="2 3">
    <name type="scientific">Dactylosporangium darangshiense</name>
    <dbReference type="NCBI Taxonomy" id="579108"/>
    <lineage>
        <taxon>Bacteria</taxon>
        <taxon>Bacillati</taxon>
        <taxon>Actinomycetota</taxon>
        <taxon>Actinomycetes</taxon>
        <taxon>Micromonosporales</taxon>
        <taxon>Micromonosporaceae</taxon>
        <taxon>Dactylosporangium</taxon>
    </lineage>
</organism>
<dbReference type="Gene3D" id="3.60.10.10">
    <property type="entry name" value="Endonuclease/exonuclease/phosphatase"/>
    <property type="match status" value="1"/>
</dbReference>
<dbReference type="EMBL" id="BAABAT010000051">
    <property type="protein sequence ID" value="GAA4262303.1"/>
    <property type="molecule type" value="Genomic_DNA"/>
</dbReference>